<accession>A0ABR2XB84</accession>
<dbReference type="Proteomes" id="UP001465668">
    <property type="component" value="Unassembled WGS sequence"/>
</dbReference>
<sequence length="227" mass="25261">MGETCVRHFVDAGAFVTFGDVNDCGQEIEKELNGANGKDACAFVQVDIRDWDQQKAMFEVARSKSSNNSVDAVIANAGISRSSGDSLWNLDDPDGEPTKPSLNIVEATLEGSMYAWKLPVHYFGKQPDVPERDRCIIIAGSLVAWIDSPTWLLDRGIEFGAQDDVAKCMMRIACDKDDSAKEGFVDVDRDYYKDSAEDAYFKKVQASQSVTIGDKWLDDYKVKIYKE</sequence>
<keyword evidence="4" id="KW-1185">Reference proteome</keyword>
<dbReference type="Gene3D" id="3.40.50.720">
    <property type="entry name" value="NAD(P)-binding Rossmann-like Domain"/>
    <property type="match status" value="1"/>
</dbReference>
<proteinExistence type="inferred from homology"/>
<evidence type="ECO:0000313" key="4">
    <source>
        <dbReference type="Proteomes" id="UP001465668"/>
    </source>
</evidence>
<dbReference type="InterPro" id="IPR002347">
    <property type="entry name" value="SDR_fam"/>
</dbReference>
<dbReference type="PANTHER" id="PTHR43180:SF31">
    <property type="entry name" value="CHAIN DEHYDROGENASE_REDUCTASE, PUTATIVE (AFU_ORTHOLOGUE AFUA_2G16570)-RELATED"/>
    <property type="match status" value="1"/>
</dbReference>
<gene>
    <name evidence="3" type="ORF">SCAR479_12314</name>
</gene>
<dbReference type="Pfam" id="PF00106">
    <property type="entry name" value="adh_short"/>
    <property type="match status" value="1"/>
</dbReference>
<reference evidence="3 4" key="1">
    <citation type="submission" date="2024-02" db="EMBL/GenBank/DDBJ databases">
        <title>First draft genome assembly of two strains of Seiridium cardinale.</title>
        <authorList>
            <person name="Emiliani G."/>
            <person name="Scali E."/>
        </authorList>
    </citation>
    <scope>NUCLEOTIDE SEQUENCE [LARGE SCALE GENOMIC DNA]</scope>
    <source>
        <strain evidence="3 4">BM-138-000479</strain>
    </source>
</reference>
<dbReference type="InterPro" id="IPR036291">
    <property type="entry name" value="NAD(P)-bd_dom_sf"/>
</dbReference>
<evidence type="ECO:0000313" key="3">
    <source>
        <dbReference type="EMBL" id="KAK9770965.1"/>
    </source>
</evidence>
<evidence type="ECO:0000256" key="2">
    <source>
        <dbReference type="ARBA" id="ARBA00023002"/>
    </source>
</evidence>
<evidence type="ECO:0000256" key="1">
    <source>
        <dbReference type="ARBA" id="ARBA00006484"/>
    </source>
</evidence>
<name>A0ABR2XB84_9PEZI</name>
<organism evidence="3 4">
    <name type="scientific">Seiridium cardinale</name>
    <dbReference type="NCBI Taxonomy" id="138064"/>
    <lineage>
        <taxon>Eukaryota</taxon>
        <taxon>Fungi</taxon>
        <taxon>Dikarya</taxon>
        <taxon>Ascomycota</taxon>
        <taxon>Pezizomycotina</taxon>
        <taxon>Sordariomycetes</taxon>
        <taxon>Xylariomycetidae</taxon>
        <taxon>Amphisphaeriales</taxon>
        <taxon>Sporocadaceae</taxon>
        <taxon>Seiridium</taxon>
    </lineage>
</organism>
<protein>
    <submittedName>
        <fullName evidence="3">Uncharacterized protein</fullName>
    </submittedName>
</protein>
<dbReference type="EMBL" id="JARVKM010000082">
    <property type="protein sequence ID" value="KAK9770965.1"/>
    <property type="molecule type" value="Genomic_DNA"/>
</dbReference>
<comment type="similarity">
    <text evidence="1">Belongs to the short-chain dehydrogenases/reductases (SDR) family.</text>
</comment>
<keyword evidence="2" id="KW-0560">Oxidoreductase</keyword>
<dbReference type="PANTHER" id="PTHR43180">
    <property type="entry name" value="3-OXOACYL-(ACYL-CARRIER-PROTEIN) REDUCTASE (AFU_ORTHOLOGUE AFUA_6G11210)"/>
    <property type="match status" value="1"/>
</dbReference>
<comment type="caution">
    <text evidence="3">The sequence shown here is derived from an EMBL/GenBank/DDBJ whole genome shotgun (WGS) entry which is preliminary data.</text>
</comment>
<dbReference type="SUPFAM" id="SSF51735">
    <property type="entry name" value="NAD(P)-binding Rossmann-fold domains"/>
    <property type="match status" value="1"/>
</dbReference>